<comment type="caution">
    <text evidence="2">The sequence shown here is derived from an EMBL/GenBank/DDBJ whole genome shotgun (WGS) entry which is preliminary data.</text>
</comment>
<feature type="compositionally biased region" description="Polar residues" evidence="1">
    <location>
        <begin position="41"/>
        <end position="53"/>
    </location>
</feature>
<gene>
    <name evidence="2" type="ORF">CR513_03198</name>
</gene>
<accession>A0A371IAQ6</accession>
<feature type="region of interest" description="Disordered" evidence="1">
    <location>
        <begin position="28"/>
        <end position="69"/>
    </location>
</feature>
<sequence length="131" mass="14572">MEADTNAGKKDWKQAGIKAETELANQYKEQSGAEIMPATQLPDSNQVSQTVSRPISEVSPPKPPTELKPLPNHLKYAYLGDEQQFPVIIASNLHQEQEDKLLQVLKQQKKAIGWKLSDLPGINPSICMHKS</sequence>
<feature type="non-terminal residue" evidence="2">
    <location>
        <position position="1"/>
    </location>
</feature>
<keyword evidence="3" id="KW-1185">Reference proteome</keyword>
<evidence type="ECO:0000256" key="1">
    <source>
        <dbReference type="SAM" id="MobiDB-lite"/>
    </source>
</evidence>
<protein>
    <submittedName>
        <fullName evidence="2">Uncharacterized protein</fullName>
    </submittedName>
</protein>
<dbReference type="EMBL" id="QJKJ01000537">
    <property type="protein sequence ID" value="RDY12054.1"/>
    <property type="molecule type" value="Genomic_DNA"/>
</dbReference>
<reference evidence="2" key="1">
    <citation type="submission" date="2018-05" db="EMBL/GenBank/DDBJ databases">
        <title>Draft genome of Mucuna pruriens seed.</title>
        <authorList>
            <person name="Nnadi N.E."/>
            <person name="Vos R."/>
            <person name="Hasami M.H."/>
            <person name="Devisetty U.K."/>
            <person name="Aguiy J.C."/>
        </authorList>
    </citation>
    <scope>NUCLEOTIDE SEQUENCE [LARGE SCALE GENOMIC DNA]</scope>
    <source>
        <strain evidence="2">JCA_2017</strain>
    </source>
</reference>
<name>A0A371IAQ6_MUCPR</name>
<organism evidence="2 3">
    <name type="scientific">Mucuna pruriens</name>
    <name type="common">Velvet bean</name>
    <name type="synonym">Dolichos pruriens</name>
    <dbReference type="NCBI Taxonomy" id="157652"/>
    <lineage>
        <taxon>Eukaryota</taxon>
        <taxon>Viridiplantae</taxon>
        <taxon>Streptophyta</taxon>
        <taxon>Embryophyta</taxon>
        <taxon>Tracheophyta</taxon>
        <taxon>Spermatophyta</taxon>
        <taxon>Magnoliopsida</taxon>
        <taxon>eudicotyledons</taxon>
        <taxon>Gunneridae</taxon>
        <taxon>Pentapetalae</taxon>
        <taxon>rosids</taxon>
        <taxon>fabids</taxon>
        <taxon>Fabales</taxon>
        <taxon>Fabaceae</taxon>
        <taxon>Papilionoideae</taxon>
        <taxon>50 kb inversion clade</taxon>
        <taxon>NPAAA clade</taxon>
        <taxon>indigoferoid/millettioid clade</taxon>
        <taxon>Phaseoleae</taxon>
        <taxon>Mucuna</taxon>
    </lineage>
</organism>
<evidence type="ECO:0000313" key="3">
    <source>
        <dbReference type="Proteomes" id="UP000257109"/>
    </source>
</evidence>
<proteinExistence type="predicted"/>
<dbReference type="AlphaFoldDB" id="A0A371IAQ6"/>
<dbReference type="Proteomes" id="UP000257109">
    <property type="component" value="Unassembled WGS sequence"/>
</dbReference>
<evidence type="ECO:0000313" key="2">
    <source>
        <dbReference type="EMBL" id="RDY12054.1"/>
    </source>
</evidence>